<dbReference type="InterPro" id="IPR033195">
    <property type="entry name" value="AmidinoTrfase"/>
</dbReference>
<evidence type="ECO:0000313" key="4">
    <source>
        <dbReference type="EMBL" id="EPH41825.1"/>
    </source>
</evidence>
<dbReference type="EMBL" id="AOPZ01000278">
    <property type="protein sequence ID" value="EPH41825.1"/>
    <property type="molecule type" value="Genomic_DNA"/>
</dbReference>
<accession>S3ZTR7</accession>
<comment type="similarity">
    <text evidence="1">Belongs to the amidinotransferase family.</text>
</comment>
<name>S3ZTR7_9ACTN</name>
<dbReference type="SUPFAM" id="SSF55909">
    <property type="entry name" value="Pentein"/>
    <property type="match status" value="1"/>
</dbReference>
<keyword evidence="2 4" id="KW-0808">Transferase</keyword>
<keyword evidence="5" id="KW-1185">Reference proteome</keyword>
<dbReference type="Gene3D" id="3.75.10.10">
    <property type="entry name" value="L-arginine/glycine Amidinotransferase, Chain A"/>
    <property type="match status" value="1"/>
</dbReference>
<organism evidence="4 5">
    <name type="scientific">Streptomyces aurantiacus JA 4570</name>
    <dbReference type="NCBI Taxonomy" id="1286094"/>
    <lineage>
        <taxon>Bacteria</taxon>
        <taxon>Bacillati</taxon>
        <taxon>Actinomycetota</taxon>
        <taxon>Actinomycetes</taxon>
        <taxon>Kitasatosporales</taxon>
        <taxon>Streptomycetaceae</taxon>
        <taxon>Streptomyces</taxon>
        <taxon>Streptomyces aurantiacus group</taxon>
    </lineage>
</organism>
<gene>
    <name evidence="4" type="ORF">STRAU_5087</name>
</gene>
<reference evidence="4 5" key="1">
    <citation type="submission" date="2013-02" db="EMBL/GenBank/DDBJ databases">
        <title>Draft Genome Sequence of Streptomyces aurantiacus, Which Produces Setomimycin.</title>
        <authorList>
            <person name="Gruening B.A."/>
            <person name="Praeg A."/>
            <person name="Erxleben A."/>
            <person name="Guenther S."/>
            <person name="Mueller M."/>
        </authorList>
    </citation>
    <scope>NUCLEOTIDE SEQUENCE [LARGE SCALE GENOMIC DNA]</scope>
    <source>
        <strain evidence="4 5">JA 4570</strain>
    </source>
</reference>
<comment type="caution">
    <text evidence="4">The sequence shown here is derived from an EMBL/GenBank/DDBJ whole genome shotgun (WGS) entry which is preliminary data.</text>
</comment>
<dbReference type="GO" id="GO:0006601">
    <property type="term" value="P:creatine biosynthetic process"/>
    <property type="evidence" value="ECO:0007669"/>
    <property type="project" value="TreeGrafter"/>
</dbReference>
<evidence type="ECO:0000256" key="3">
    <source>
        <dbReference type="PIRSR" id="PIRSR633195-1"/>
    </source>
</evidence>
<feature type="active site" description="Amidino-cysteine intermediate" evidence="3">
    <location>
        <position position="358"/>
    </location>
</feature>
<protein>
    <submittedName>
        <fullName evidence="4">Putative Glycine amidinotransferase</fullName>
    </submittedName>
</protein>
<evidence type="ECO:0000256" key="2">
    <source>
        <dbReference type="ARBA" id="ARBA00022679"/>
    </source>
</evidence>
<proteinExistence type="inferred from homology"/>
<feature type="active site" evidence="3">
    <location>
        <position position="251"/>
    </location>
</feature>
<feature type="active site" evidence="3">
    <location>
        <position position="202"/>
    </location>
</feature>
<dbReference type="PANTHER" id="PTHR10488">
    <property type="entry name" value="GLYCINE AMIDINOTRANSFERASE, MITOCHONDRIAL"/>
    <property type="match status" value="1"/>
</dbReference>
<dbReference type="AlphaFoldDB" id="S3ZTR7"/>
<sequence length="374" mass="42587">MMSLPSPTTAAAAEPLVSPVNSHNEWDPLEEIVVGRLEGATIPSNHPVVTCNIPRWAARLQGLAAGMAYPQRMIEPAQHELEQFIALLQSLGVTVRRPEAVDHSRRFKTPDWSSRGFCNTCPRDSMLVIGDEIIETPMAWPCRYFETHSYRPLLKDYFRRGARWTAAPKPQLTDALFEKNFSVPDAGEPMRYILTEFEPVFDAADFVRAGRDLFALRSNVTNLMGIDWLRRHLGPGYRIHEIESRCRTPMHIDTTFLVLAPGKVMVNPEYIDVDRLPDCLRSWDVLIAPQPNPIDERLLKLTSLCGKWLSMNVLMVDEKRVIAERHHTDMLRALEAWGFEPIPCDLLHYAPFGGSFHCATLDIRRRGTLESYVD</sequence>
<evidence type="ECO:0000313" key="5">
    <source>
        <dbReference type="Proteomes" id="UP000014629"/>
    </source>
</evidence>
<dbReference type="PATRIC" id="fig|1286094.4.peg.5029"/>
<dbReference type="PANTHER" id="PTHR10488:SF1">
    <property type="entry name" value="GLYCINE AMIDINOTRANSFERASE, MITOCHONDRIAL"/>
    <property type="match status" value="1"/>
</dbReference>
<dbReference type="Proteomes" id="UP000014629">
    <property type="component" value="Unassembled WGS sequence"/>
</dbReference>
<evidence type="ECO:0000256" key="1">
    <source>
        <dbReference type="ARBA" id="ARBA00006943"/>
    </source>
</evidence>
<dbReference type="GO" id="GO:0015068">
    <property type="term" value="F:glycine amidinotransferase activity"/>
    <property type="evidence" value="ECO:0007669"/>
    <property type="project" value="TreeGrafter"/>
</dbReference>